<evidence type="ECO:0000313" key="3">
    <source>
        <dbReference type="Proteomes" id="UP000242877"/>
    </source>
</evidence>
<dbReference type="FunFam" id="3.80.10.10:FF:000601">
    <property type="entry name" value="DNA repair protein Rad7, protein"/>
    <property type="match status" value="1"/>
</dbReference>
<organism evidence="2 3">
    <name type="scientific">Ascosphaera apis ARSEF 7405</name>
    <dbReference type="NCBI Taxonomy" id="392613"/>
    <lineage>
        <taxon>Eukaryota</taxon>
        <taxon>Fungi</taxon>
        <taxon>Dikarya</taxon>
        <taxon>Ascomycota</taxon>
        <taxon>Pezizomycotina</taxon>
        <taxon>Eurotiomycetes</taxon>
        <taxon>Eurotiomycetidae</taxon>
        <taxon>Onygenales</taxon>
        <taxon>Ascosphaeraceae</taxon>
        <taxon>Ascosphaera</taxon>
    </lineage>
</organism>
<accession>A0A167VQ92</accession>
<dbReference type="PANTHER" id="PTHR13318">
    <property type="entry name" value="PARTNER OF PAIRED, ISOFORM B-RELATED"/>
    <property type="match status" value="1"/>
</dbReference>
<dbReference type="VEuPathDB" id="FungiDB:AAP_05333"/>
<dbReference type="GO" id="GO:0031146">
    <property type="term" value="P:SCF-dependent proteasomal ubiquitin-dependent protein catabolic process"/>
    <property type="evidence" value="ECO:0007669"/>
    <property type="project" value="TreeGrafter"/>
</dbReference>
<dbReference type="GO" id="GO:0019005">
    <property type="term" value="C:SCF ubiquitin ligase complex"/>
    <property type="evidence" value="ECO:0007669"/>
    <property type="project" value="TreeGrafter"/>
</dbReference>
<dbReference type="InterPro" id="IPR032675">
    <property type="entry name" value="LRR_dom_sf"/>
</dbReference>
<sequence length="687" mass="75624">MRIALHHSQRDSADDLIELRLRWIGLNYQSFRQHPNTRGLGRVLAAVWTDNRMDRSRRHGRGGGGGGNIQGPHSALTDFLAANNISAAEIRQTYEARRRAAAAAAAAAEAEAANSSTNPTATPTPAGTAATATPDNASISNGTPQESEDDSSSPIGISPKRKRAEIAAALKRKRQMRKLGIPDEDDDNDCNSSSSSRGRPQVPNKFVNCDGCGTRFMINTLTQRAAGDAVLCAVCAGIDSKNNGEGPSRRGLQGLGGTARRGRRQIASNMMDGITLHGSLSLLDTCVKCVADQIHDIEEFGNIPERLRLRFSQILSKRRTINSRTLQLFLRPQYTSIDLYDAAGLNSSDFRQIFISMPQLRHLNLRYAGQLKNDDIELLISRDFDLQELQLDACNLVSTEMFKKLFEKYGPNLTSLRLSNLDCSLDTDAIKTMALYCRKLQRLKLTDCWLLGDDAVHAIGDIPTLRHLSLSLERRPEAETTVNMIRKIGANLETLSLRGFDDVDDNILVAIRETCTKLTKFRFTDNSRCTDKGYTALFSGWANSPLVQADLSRTRSMDNANPDGPEEAIGLASEGFKALMQQSGEKLERLNISACRHIQYGSFLEVFGGGVEGGEKRVYPQLRELDISFHTVIDDVLLQKIFQSCPRLVKVVAFACFNIRDAAIPPGISYFGGLNAHKYVLESGTSL</sequence>
<comment type="caution">
    <text evidence="2">The sequence shown here is derived from an EMBL/GenBank/DDBJ whole genome shotgun (WGS) entry which is preliminary data.</text>
</comment>
<dbReference type="EMBL" id="AZGZ01000030">
    <property type="protein sequence ID" value="KZZ87849.1"/>
    <property type="molecule type" value="Genomic_DNA"/>
</dbReference>
<name>A0A167VQ92_9EURO</name>
<dbReference type="SUPFAM" id="SSF52047">
    <property type="entry name" value="RNI-like"/>
    <property type="match status" value="1"/>
</dbReference>
<protein>
    <submittedName>
        <fullName evidence="2">DNA repair protein Rad7, protein</fullName>
    </submittedName>
</protein>
<feature type="region of interest" description="Disordered" evidence="1">
    <location>
        <begin position="174"/>
        <end position="203"/>
    </location>
</feature>
<feature type="compositionally biased region" description="Low complexity" evidence="1">
    <location>
        <begin position="110"/>
        <end position="134"/>
    </location>
</feature>
<dbReference type="AlphaFoldDB" id="A0A167VQ92"/>
<feature type="compositionally biased region" description="Polar residues" evidence="1">
    <location>
        <begin position="135"/>
        <end position="145"/>
    </location>
</feature>
<dbReference type="OrthoDB" id="1924287at2759"/>
<reference evidence="2 3" key="1">
    <citation type="journal article" date="2016" name="Genome Biol. Evol.">
        <title>Divergent and convergent evolution of fungal pathogenicity.</title>
        <authorList>
            <person name="Shang Y."/>
            <person name="Xiao G."/>
            <person name="Zheng P."/>
            <person name="Cen K."/>
            <person name="Zhan S."/>
            <person name="Wang C."/>
        </authorList>
    </citation>
    <scope>NUCLEOTIDE SEQUENCE [LARGE SCALE GENOMIC DNA]</scope>
    <source>
        <strain evidence="2 3">ARSEF 7405</strain>
    </source>
</reference>
<evidence type="ECO:0000256" key="1">
    <source>
        <dbReference type="SAM" id="MobiDB-lite"/>
    </source>
</evidence>
<feature type="region of interest" description="Disordered" evidence="1">
    <location>
        <begin position="110"/>
        <end position="162"/>
    </location>
</feature>
<evidence type="ECO:0000313" key="2">
    <source>
        <dbReference type="EMBL" id="KZZ87849.1"/>
    </source>
</evidence>
<dbReference type="PANTHER" id="PTHR13318:SF234">
    <property type="entry name" value="RNI-LIKE PROTEIN"/>
    <property type="match status" value="1"/>
</dbReference>
<dbReference type="SMART" id="SM00367">
    <property type="entry name" value="LRR_CC"/>
    <property type="match status" value="6"/>
</dbReference>
<proteinExistence type="predicted"/>
<gene>
    <name evidence="2" type="ORF">AAP_05333</name>
</gene>
<keyword evidence="3" id="KW-1185">Reference proteome</keyword>
<dbReference type="Proteomes" id="UP000242877">
    <property type="component" value="Unassembled WGS sequence"/>
</dbReference>
<dbReference type="Gene3D" id="3.80.10.10">
    <property type="entry name" value="Ribonuclease Inhibitor"/>
    <property type="match status" value="3"/>
</dbReference>
<dbReference type="InterPro" id="IPR006553">
    <property type="entry name" value="Leu-rich_rpt_Cys-con_subtyp"/>
</dbReference>